<accession>A0A1J1IHJ5</accession>
<organism evidence="1 2">
    <name type="scientific">Clunio marinus</name>
    <dbReference type="NCBI Taxonomy" id="568069"/>
    <lineage>
        <taxon>Eukaryota</taxon>
        <taxon>Metazoa</taxon>
        <taxon>Ecdysozoa</taxon>
        <taxon>Arthropoda</taxon>
        <taxon>Hexapoda</taxon>
        <taxon>Insecta</taxon>
        <taxon>Pterygota</taxon>
        <taxon>Neoptera</taxon>
        <taxon>Endopterygota</taxon>
        <taxon>Diptera</taxon>
        <taxon>Nematocera</taxon>
        <taxon>Chironomoidea</taxon>
        <taxon>Chironomidae</taxon>
        <taxon>Clunio</taxon>
    </lineage>
</organism>
<dbReference type="EMBL" id="CVRI01000052">
    <property type="protein sequence ID" value="CRK99725.1"/>
    <property type="molecule type" value="Genomic_DNA"/>
</dbReference>
<protein>
    <submittedName>
        <fullName evidence="1">CLUMA_CG013041, isoform A</fullName>
    </submittedName>
</protein>
<evidence type="ECO:0000313" key="1">
    <source>
        <dbReference type="EMBL" id="CRK99725.1"/>
    </source>
</evidence>
<proteinExistence type="predicted"/>
<sequence length="214" mass="24906">MIQELIDTSISDQYNFQQLVPTLKESLDAIPKQISTPKYNDKFNKLCFIPPIPSNFTSGKRKEIHKVNKTCVQLALKKSICGLTRLTDYTDISESSLTMFADSVDHFFKSLMESIVTILSNDDRETETDVDLMTFERAYFALTGESSTCFFNYFKKEIFDKHQQTVGNFTQKVSELRNIVESHQSMMNEIHQPDFYQGFFVKEEVKQEFDDYET</sequence>
<dbReference type="OrthoDB" id="567787at2759"/>
<name>A0A1J1IHJ5_9DIPT</name>
<dbReference type="AlphaFoldDB" id="A0A1J1IHJ5"/>
<gene>
    <name evidence="1" type="ORF">CLUMA_CG013041</name>
</gene>
<keyword evidence="2" id="KW-1185">Reference proteome</keyword>
<reference evidence="1 2" key="1">
    <citation type="submission" date="2015-04" db="EMBL/GenBank/DDBJ databases">
        <authorList>
            <person name="Syromyatnikov M.Y."/>
            <person name="Popov V.N."/>
        </authorList>
    </citation>
    <scope>NUCLEOTIDE SEQUENCE [LARGE SCALE GENOMIC DNA]</scope>
</reference>
<dbReference type="Proteomes" id="UP000183832">
    <property type="component" value="Unassembled WGS sequence"/>
</dbReference>
<evidence type="ECO:0000313" key="2">
    <source>
        <dbReference type="Proteomes" id="UP000183832"/>
    </source>
</evidence>